<feature type="compositionally biased region" description="Acidic residues" evidence="1">
    <location>
        <begin position="99"/>
        <end position="108"/>
    </location>
</feature>
<keyword evidence="3" id="KW-1185">Reference proteome</keyword>
<comment type="caution">
    <text evidence="2">The sequence shown here is derived from an EMBL/GenBank/DDBJ whole genome shotgun (WGS) entry which is preliminary data.</text>
</comment>
<evidence type="ECO:0000313" key="2">
    <source>
        <dbReference type="EMBL" id="GAA3372509.1"/>
    </source>
</evidence>
<proteinExistence type="predicted"/>
<accession>A0ABP6SB69</accession>
<dbReference type="Proteomes" id="UP001499990">
    <property type="component" value="Unassembled WGS sequence"/>
</dbReference>
<feature type="region of interest" description="Disordered" evidence="1">
    <location>
        <begin position="85"/>
        <end position="127"/>
    </location>
</feature>
<protein>
    <recommendedName>
        <fullName evidence="4">HEAT repeat domain-containing protein</fullName>
    </recommendedName>
</protein>
<dbReference type="RefSeq" id="WP_345037154.1">
    <property type="nucleotide sequence ID" value="NZ_BAAAYL010000001.1"/>
</dbReference>
<gene>
    <name evidence="2" type="ORF">GCM10020367_27710</name>
</gene>
<name>A0ABP6SB69_9ACTN</name>
<dbReference type="EMBL" id="BAAAYL010000001">
    <property type="protein sequence ID" value="GAA3372509.1"/>
    <property type="molecule type" value="Genomic_DNA"/>
</dbReference>
<evidence type="ECO:0000256" key="1">
    <source>
        <dbReference type="SAM" id="MobiDB-lite"/>
    </source>
</evidence>
<evidence type="ECO:0008006" key="4">
    <source>
        <dbReference type="Google" id="ProtNLM"/>
    </source>
</evidence>
<reference evidence="3" key="1">
    <citation type="journal article" date="2019" name="Int. J. Syst. Evol. Microbiol.">
        <title>The Global Catalogue of Microorganisms (GCM) 10K type strain sequencing project: providing services to taxonomists for standard genome sequencing and annotation.</title>
        <authorList>
            <consortium name="The Broad Institute Genomics Platform"/>
            <consortium name="The Broad Institute Genome Sequencing Center for Infectious Disease"/>
            <person name="Wu L."/>
            <person name="Ma J."/>
        </authorList>
    </citation>
    <scope>NUCLEOTIDE SEQUENCE [LARGE SCALE GENOMIC DNA]</scope>
    <source>
        <strain evidence="3">JCM 9651</strain>
    </source>
</reference>
<sequence>MDSLPTLRLLPWLSPDGKPCFLANGSEGGYLSRLADETEALQLAEGLEVLVEARRVLGDLLSPHAEVRYAAIRLSECLADVLRVAESRGPRLPPPRAEDTDDTDDGEDVTGHETGSGIGDRAPGARS</sequence>
<evidence type="ECO:0000313" key="3">
    <source>
        <dbReference type="Proteomes" id="UP001499990"/>
    </source>
</evidence>
<organism evidence="2 3">
    <name type="scientific">Streptomyces sannanensis</name>
    <dbReference type="NCBI Taxonomy" id="285536"/>
    <lineage>
        <taxon>Bacteria</taxon>
        <taxon>Bacillati</taxon>
        <taxon>Actinomycetota</taxon>
        <taxon>Actinomycetes</taxon>
        <taxon>Kitasatosporales</taxon>
        <taxon>Streptomycetaceae</taxon>
        <taxon>Streptomyces</taxon>
    </lineage>
</organism>